<proteinExistence type="predicted"/>
<protein>
    <submittedName>
        <fullName evidence="2">Uncharacterized protein</fullName>
    </submittedName>
</protein>
<evidence type="ECO:0000256" key="1">
    <source>
        <dbReference type="SAM" id="MobiDB-lite"/>
    </source>
</evidence>
<gene>
    <name evidence="2" type="ORF">GCM10009760_26060</name>
</gene>
<feature type="region of interest" description="Disordered" evidence="1">
    <location>
        <begin position="143"/>
        <end position="167"/>
    </location>
</feature>
<feature type="region of interest" description="Disordered" evidence="1">
    <location>
        <begin position="1"/>
        <end position="26"/>
    </location>
</feature>
<dbReference type="Proteomes" id="UP001422759">
    <property type="component" value="Unassembled WGS sequence"/>
</dbReference>
<accession>A0ABN2ZG07</accession>
<comment type="caution">
    <text evidence="2">The sequence shown here is derived from an EMBL/GenBank/DDBJ whole genome shotgun (WGS) entry which is preliminary data.</text>
</comment>
<reference evidence="2 3" key="1">
    <citation type="journal article" date="2019" name="Int. J. Syst. Evol. Microbiol.">
        <title>The Global Catalogue of Microorganisms (GCM) 10K type strain sequencing project: providing services to taxonomists for standard genome sequencing and annotation.</title>
        <authorList>
            <consortium name="The Broad Institute Genomics Platform"/>
            <consortium name="The Broad Institute Genome Sequencing Center for Infectious Disease"/>
            <person name="Wu L."/>
            <person name="Ma J."/>
        </authorList>
    </citation>
    <scope>NUCLEOTIDE SEQUENCE [LARGE SCALE GENOMIC DNA]</scope>
    <source>
        <strain evidence="2 3">JCM 14560</strain>
    </source>
</reference>
<sequence length="167" mass="17287">MGADSPRGPRSLLSDMTEKQRRRARKACTELREATDRAGCPLPSLGVDAASVITGGVLVQLGGALPDVITRLAEVIRAGTAALAAGEPEGTVSRLWPPAVGELVVDTGADRVGEFRSEDDAGRWLLAPPAGGDPWAANPDAVRMAGPGDQVRAEAARATARSQKRVG</sequence>
<name>A0ABN2ZG07_9ACTN</name>
<keyword evidence="3" id="KW-1185">Reference proteome</keyword>
<evidence type="ECO:0000313" key="2">
    <source>
        <dbReference type="EMBL" id="GAA2141664.1"/>
    </source>
</evidence>
<dbReference type="EMBL" id="BAAANT010000012">
    <property type="protein sequence ID" value="GAA2141664.1"/>
    <property type="molecule type" value="Genomic_DNA"/>
</dbReference>
<evidence type="ECO:0000313" key="3">
    <source>
        <dbReference type="Proteomes" id="UP001422759"/>
    </source>
</evidence>
<organism evidence="2 3">
    <name type="scientific">Kitasatospora kazusensis</name>
    <dbReference type="NCBI Taxonomy" id="407974"/>
    <lineage>
        <taxon>Bacteria</taxon>
        <taxon>Bacillati</taxon>
        <taxon>Actinomycetota</taxon>
        <taxon>Actinomycetes</taxon>
        <taxon>Kitasatosporales</taxon>
        <taxon>Streptomycetaceae</taxon>
        <taxon>Kitasatospora</taxon>
    </lineage>
</organism>